<evidence type="ECO:0000259" key="2">
    <source>
        <dbReference type="Pfam" id="PF00501"/>
    </source>
</evidence>
<dbReference type="GO" id="GO:0031956">
    <property type="term" value="F:medium-chain fatty acid-CoA ligase activity"/>
    <property type="evidence" value="ECO:0007669"/>
    <property type="project" value="TreeGrafter"/>
</dbReference>
<dbReference type="Gene3D" id="3.40.50.12780">
    <property type="entry name" value="N-terminal domain of ligase-like"/>
    <property type="match status" value="1"/>
</dbReference>
<evidence type="ECO:0000259" key="3">
    <source>
        <dbReference type="Pfam" id="PF13193"/>
    </source>
</evidence>
<dbReference type="InterPro" id="IPR045851">
    <property type="entry name" value="AMP-bd_C_sf"/>
</dbReference>
<feature type="domain" description="AMP-binding enzyme C-terminal" evidence="3">
    <location>
        <begin position="369"/>
        <end position="435"/>
    </location>
</feature>
<dbReference type="Pfam" id="PF13193">
    <property type="entry name" value="AMP-binding_C"/>
    <property type="match status" value="1"/>
</dbReference>
<reference evidence="4 5" key="1">
    <citation type="submission" date="2016-10" db="EMBL/GenBank/DDBJ databases">
        <authorList>
            <person name="de Groot N.N."/>
        </authorList>
    </citation>
    <scope>NUCLEOTIDE SEQUENCE [LARGE SCALE GENOMIC DNA]</scope>
    <source>
        <strain evidence="4 5">CPCC 202699</strain>
    </source>
</reference>
<dbReference type="PANTHER" id="PTHR43201:SF8">
    <property type="entry name" value="ACYL-COA SYNTHETASE FAMILY MEMBER 3"/>
    <property type="match status" value="1"/>
</dbReference>
<evidence type="ECO:0000313" key="5">
    <source>
        <dbReference type="Proteomes" id="UP000199515"/>
    </source>
</evidence>
<gene>
    <name evidence="4" type="ORF">SAMN05421504_12011</name>
</gene>
<protein>
    <submittedName>
        <fullName evidence="4">Acyl-CoA synthetase (AMP-forming)/AMP-acid ligase II</fullName>
    </submittedName>
</protein>
<dbReference type="EMBL" id="FNON01000020">
    <property type="protein sequence ID" value="SDZ46563.1"/>
    <property type="molecule type" value="Genomic_DNA"/>
</dbReference>
<comment type="similarity">
    <text evidence="1">Belongs to the ATP-dependent AMP-binding enzyme family.</text>
</comment>
<dbReference type="InterPro" id="IPR042099">
    <property type="entry name" value="ANL_N_sf"/>
</dbReference>
<dbReference type="InterPro" id="IPR000873">
    <property type="entry name" value="AMP-dep_synth/lig_dom"/>
</dbReference>
<dbReference type="STRING" id="589385.SAMN05421504_12011"/>
<dbReference type="OrthoDB" id="3802565at2"/>
<dbReference type="RefSeq" id="WP_091300396.1">
    <property type="nucleotide sequence ID" value="NZ_FNON01000020.1"/>
</dbReference>
<dbReference type="Proteomes" id="UP000199515">
    <property type="component" value="Unassembled WGS sequence"/>
</dbReference>
<name>A0A1H3T899_9PSEU</name>
<dbReference type="InterPro" id="IPR025110">
    <property type="entry name" value="AMP-bd_C"/>
</dbReference>
<dbReference type="Pfam" id="PF00501">
    <property type="entry name" value="AMP-binding"/>
    <property type="match status" value="1"/>
</dbReference>
<dbReference type="Gene3D" id="3.30.300.30">
    <property type="match status" value="1"/>
</dbReference>
<sequence length="450" mass="48653">MSLDSWWGADLLQRGAEDAVWAIGTRQVTNAALRTEVARLASLFRLQGIRPGHAVALQGVPSFTQLWSTFALWSLGAQVLQLDPRVTGRERASLLELCAPRYLVGFGGMTGGPGVFVDECEVIVRRMPGDRPARTAHCLVQFSSGTAGRVKAIGRTPESLLAEVDRFATLAEMPQRGERVLLLDPITHSFGLLGGVLHGLNTGATIVFPTGGPRNARDVHVIFGNPRHFDLIASSPDRPAPPRLRLAVSCGDTLPHQVYEDFARRFGVRIGQAYGTTETGIVATDLGGGLGHRTVGAPMPGIRTRIANGVLEVHVPQSPYLYEDEPWVGGWLSTGDLITAHPDTGVLWLRGRADHIGASGNAELDLLGMEAVLRRHRQVSDVVVLGADPVEAHVAGPAELTPDELVSWCRRFLGHTGAPSRYHVVRRLPRTANGKILRSRRLLHERGLGA</sequence>
<evidence type="ECO:0000313" key="4">
    <source>
        <dbReference type="EMBL" id="SDZ46563.1"/>
    </source>
</evidence>
<keyword evidence="4" id="KW-0436">Ligase</keyword>
<dbReference type="AlphaFoldDB" id="A0A1H3T899"/>
<organism evidence="4 5">
    <name type="scientific">Amycolatopsis xylanica</name>
    <dbReference type="NCBI Taxonomy" id="589385"/>
    <lineage>
        <taxon>Bacteria</taxon>
        <taxon>Bacillati</taxon>
        <taxon>Actinomycetota</taxon>
        <taxon>Actinomycetes</taxon>
        <taxon>Pseudonocardiales</taxon>
        <taxon>Pseudonocardiaceae</taxon>
        <taxon>Amycolatopsis</taxon>
    </lineage>
</organism>
<proteinExistence type="inferred from homology"/>
<keyword evidence="5" id="KW-1185">Reference proteome</keyword>
<evidence type="ECO:0000256" key="1">
    <source>
        <dbReference type="ARBA" id="ARBA00006432"/>
    </source>
</evidence>
<dbReference type="GO" id="GO:0006631">
    <property type="term" value="P:fatty acid metabolic process"/>
    <property type="evidence" value="ECO:0007669"/>
    <property type="project" value="TreeGrafter"/>
</dbReference>
<feature type="domain" description="AMP-dependent synthetase/ligase" evidence="2">
    <location>
        <begin position="24"/>
        <end position="308"/>
    </location>
</feature>
<dbReference type="PANTHER" id="PTHR43201">
    <property type="entry name" value="ACYL-COA SYNTHETASE"/>
    <property type="match status" value="1"/>
</dbReference>
<dbReference type="SUPFAM" id="SSF56801">
    <property type="entry name" value="Acetyl-CoA synthetase-like"/>
    <property type="match status" value="1"/>
</dbReference>
<accession>A0A1H3T899</accession>